<protein>
    <submittedName>
        <fullName evidence="3">Uncharacterized protein</fullName>
    </submittedName>
</protein>
<dbReference type="WBParaSite" id="MhA1_Contig809.frz3.gene2">
    <property type="protein sequence ID" value="MhA1_Contig809.frz3.gene2"/>
    <property type="gene ID" value="MhA1_Contig809.frz3.gene2"/>
</dbReference>
<feature type="compositionally biased region" description="Acidic residues" evidence="1">
    <location>
        <begin position="1"/>
        <end position="12"/>
    </location>
</feature>
<keyword evidence="2" id="KW-1185">Reference proteome</keyword>
<feature type="region of interest" description="Disordered" evidence="1">
    <location>
        <begin position="181"/>
        <end position="205"/>
    </location>
</feature>
<evidence type="ECO:0000313" key="2">
    <source>
        <dbReference type="Proteomes" id="UP000095281"/>
    </source>
</evidence>
<proteinExistence type="predicted"/>
<reference evidence="3" key="1">
    <citation type="submission" date="2016-11" db="UniProtKB">
        <authorList>
            <consortium name="WormBaseParasite"/>
        </authorList>
    </citation>
    <scope>IDENTIFICATION</scope>
</reference>
<accession>A0A1I8BY51</accession>
<feature type="compositionally biased region" description="Basic residues" evidence="1">
    <location>
        <begin position="194"/>
        <end position="205"/>
    </location>
</feature>
<name>A0A1I8BY51_MELHA</name>
<evidence type="ECO:0000313" key="3">
    <source>
        <dbReference type="WBParaSite" id="MhA1_Contig809.frz3.gene2"/>
    </source>
</evidence>
<organism evidence="2 3">
    <name type="scientific">Meloidogyne hapla</name>
    <name type="common">Root-knot nematode worm</name>
    <dbReference type="NCBI Taxonomy" id="6305"/>
    <lineage>
        <taxon>Eukaryota</taxon>
        <taxon>Metazoa</taxon>
        <taxon>Ecdysozoa</taxon>
        <taxon>Nematoda</taxon>
        <taxon>Chromadorea</taxon>
        <taxon>Rhabditida</taxon>
        <taxon>Tylenchina</taxon>
        <taxon>Tylenchomorpha</taxon>
        <taxon>Tylenchoidea</taxon>
        <taxon>Meloidogynidae</taxon>
        <taxon>Meloidogyninae</taxon>
        <taxon>Meloidogyne</taxon>
    </lineage>
</organism>
<dbReference type="Proteomes" id="UP000095281">
    <property type="component" value="Unplaced"/>
</dbReference>
<feature type="region of interest" description="Disordered" evidence="1">
    <location>
        <begin position="1"/>
        <end position="32"/>
    </location>
</feature>
<evidence type="ECO:0000256" key="1">
    <source>
        <dbReference type="SAM" id="MobiDB-lite"/>
    </source>
</evidence>
<sequence length="225" mass="26140">MTDSGSDDEESPEERMARVVGPRAEHDELNRRKELRRRLGRKAVRYRRWLMQTAMEELRTVANPINDGQEPTELMPNQDVESKRLKQNGAGLEFRKVVQEETEQFMLQSSSQQAVINETSWGLKMVDDLPVPFSWREKVLQWQRSTIDNVDRIIVDDNDCPAPSKVLKRSDSLMENIEEDNEEIRAKTPPKSIKNSRKRSQGRRSSLRLLARKNGNNDIELITLI</sequence>
<dbReference type="AlphaFoldDB" id="A0A1I8BY51"/>
<feature type="compositionally biased region" description="Basic and acidic residues" evidence="1">
    <location>
        <begin position="13"/>
        <end position="32"/>
    </location>
</feature>